<dbReference type="OrthoDB" id="276422at2759"/>
<dbReference type="RefSeq" id="XP_033523790.1">
    <property type="nucleotide sequence ID" value="XM_033670448.1"/>
</dbReference>
<evidence type="ECO:0000256" key="7">
    <source>
        <dbReference type="ARBA" id="ARBA00022946"/>
    </source>
</evidence>
<dbReference type="InterPro" id="IPR029262">
    <property type="entry name" value="RPOL_N"/>
</dbReference>
<keyword evidence="8" id="KW-0496">Mitochondrion</keyword>
<dbReference type="InterPro" id="IPR037159">
    <property type="entry name" value="RNA_POL_N_sf"/>
</dbReference>
<keyword evidence="5 11" id="KW-0808">Transferase</keyword>
<comment type="subcellular location">
    <subcellularLocation>
        <location evidence="2">Mitochondrion</location>
    </subcellularLocation>
</comment>
<dbReference type="GO" id="GO:0034245">
    <property type="term" value="C:mitochondrial DNA-directed RNA polymerase complex"/>
    <property type="evidence" value="ECO:0007669"/>
    <property type="project" value="TreeGrafter"/>
</dbReference>
<name>A0A6A6AG57_9PLEO</name>
<feature type="region of interest" description="Disordered" evidence="12">
    <location>
        <begin position="1"/>
        <end position="21"/>
    </location>
</feature>
<reference evidence="14" key="1">
    <citation type="journal article" date="2020" name="Stud. Mycol.">
        <title>101 Dothideomycetes genomes: a test case for predicting lifestyles and emergence of pathogens.</title>
        <authorList>
            <person name="Haridas S."/>
            <person name="Albert R."/>
            <person name="Binder M."/>
            <person name="Bloem J."/>
            <person name="Labutti K."/>
            <person name="Salamov A."/>
            <person name="Andreopoulos B."/>
            <person name="Baker S."/>
            <person name="Barry K."/>
            <person name="Bills G."/>
            <person name="Bluhm B."/>
            <person name="Cannon C."/>
            <person name="Castanera R."/>
            <person name="Culley D."/>
            <person name="Daum C."/>
            <person name="Ezra D."/>
            <person name="Gonzalez J."/>
            <person name="Henrissat B."/>
            <person name="Kuo A."/>
            <person name="Liang C."/>
            <person name="Lipzen A."/>
            <person name="Lutzoni F."/>
            <person name="Magnuson J."/>
            <person name="Mondo S."/>
            <person name="Nolan M."/>
            <person name="Ohm R."/>
            <person name="Pangilinan J."/>
            <person name="Park H.-J."/>
            <person name="Ramirez L."/>
            <person name="Alfaro M."/>
            <person name="Sun H."/>
            <person name="Tritt A."/>
            <person name="Yoshinaga Y."/>
            <person name="Zwiers L.-H."/>
            <person name="Turgeon B."/>
            <person name="Goodwin S."/>
            <person name="Spatafora J."/>
            <person name="Crous P."/>
            <person name="Grigoriev I."/>
        </authorList>
    </citation>
    <scope>NUCLEOTIDE SEQUENCE</scope>
    <source>
        <strain evidence="14">CBS 119687</strain>
    </source>
</reference>
<dbReference type="Gene3D" id="1.10.1320.10">
    <property type="entry name" value="DNA-directed RNA polymerase, N-terminal domain"/>
    <property type="match status" value="1"/>
</dbReference>
<dbReference type="InterPro" id="IPR002092">
    <property type="entry name" value="DNA-dir_Rpol_phage-type"/>
</dbReference>
<dbReference type="Gene3D" id="1.10.287.260">
    <property type="match status" value="1"/>
</dbReference>
<evidence type="ECO:0000313" key="14">
    <source>
        <dbReference type="EMBL" id="KAF2129401.1"/>
    </source>
</evidence>
<feature type="domain" description="DNA-directed RNA polymerase N-terminal" evidence="13">
    <location>
        <begin position="356"/>
        <end position="673"/>
    </location>
</feature>
<evidence type="ECO:0000256" key="1">
    <source>
        <dbReference type="ARBA" id="ARBA00004026"/>
    </source>
</evidence>
<keyword evidence="6 11" id="KW-0548">Nucleotidyltransferase</keyword>
<sequence>MLARAAGRKLRRDAFRTTTQPHSQQLSLPWLCPRQIRWTSVTTNTYDARRQRLPGSTPPRHQTRSLATEAEVQAAPSDLPFDGFMGAWAPRAQPADLASLQHWDTSRPLIVNEMSTAVPNGFRSHQGFGADPTELHQNLYACLRVGRIDRAAIIVDRLAALYEPSAPEVVDAHNNFLQAMFELAQQDPQPDSLARIEEWYDAHMVRNAMQPNAHTFVTLLRAAMSFLDGDAQEDAVRRFLAMADQCAPELVDDINASPDFTDEEWDTLIRLQPDAYDEPPSVHDVQELHTTTPAAHRNLVEHGLFTPQHIRPVAQKGLGLDSLKQALAIFEPGHELPYPHDMAGSPEDKDQAYAYARQLRMEEDSIGAAVERWKQEDMKLQDMGIHGVLNSKPIQALMYNWYTALLPLFKKEIDHAKAVENPRDDAFAYSAWLQQCKPEKLAAITISRVLQACVRGKGHDEANLKISAMTTAIGTEIRDYLNSDTQARKEAFLKKQRRETRQRLVDHLSKTKTDTEAPAPAPNTHTALFEKTDIPQSVRIKVGALALELLLQSATITVTADDPKTGDKITSTHAAFHHQIGYFQGKKIGWVAPHYEVINKLRTEPVHGVQTVKLPMLVEPKAWSAYDVGAYYTTPEKVVRQKAGDTAQKAYARTAIENGDMVKVLAALDLLGRVPWQINSSVLNVMAEVWNSGQGLAGIIPEKSDLERPVEPPADATYQERATWGKKLQDYENLKSGFHSQRCFQNFQLETAKAFVNEKKMFFPHSVDFRGRAYPIPPILNHIGSDVARGLLKFANGKELGTVGLQWLKVHLANLYGFDKASLREREQFAMDHMEDIVDSATNPLDGKRWWVKAEDPWQCLACCIELKKAMDCPDPTKFLSQLPVHQDGTCNGLQHYAALGGDEAGARQVNLEPSDRPQDIYTGVADLVKEMVVKDAAGGHECAKFIDGHITRKVVKRTVMTNVYGVTFMGATAQVHDELKNAFPDFKETKTVKSLHAVALYVAYKIFDALGKIFNGAQEIQYWLGECGDRITTSLTAEQVRRIQWRYEGKDSMFDPRFKAPKGAVSGSLINKLNKGMEAFKTSIIWTTPLKMPIVQPYRKSGVQKIKTKIQDITVMKKSISDVVDRRKQLQAFPPNFIHSLDATHMTLSALKCSEMGLDFAAVHDSFWTHASDIPKLNVILRDAFVRMHSEDIMGRLTAEFSARYAGAMHRANLFCSSHVGHEISKWRYHHRKTTGSAAVGRHGTASFEEVALESQRQEWLASEDPELRKKGEEMVTPTSIWLANPDPRAIASFRLHLLGETKTATKDSKTFSEVKDKILGAEAEAVEAETEAEAEAETEADVDVPDRDIFEQLAQDEADDSSTPSKLKSPAAAMGDKASVQVWIPLTFPPVPKKGGWDVSRLRESEYFFS</sequence>
<proteinExistence type="inferred from homology"/>
<dbReference type="FunFam" id="1.10.287.280:FF:000001">
    <property type="entry name" value="DNA-directed RNA polymerase"/>
    <property type="match status" value="1"/>
</dbReference>
<dbReference type="Pfam" id="PF14700">
    <property type="entry name" value="RPOL_N"/>
    <property type="match status" value="1"/>
</dbReference>
<evidence type="ECO:0000256" key="3">
    <source>
        <dbReference type="ARBA" id="ARBA00009493"/>
    </source>
</evidence>
<dbReference type="GO" id="GO:0001018">
    <property type="term" value="F:mitochondrial promoter sequence-specific DNA binding"/>
    <property type="evidence" value="ECO:0007669"/>
    <property type="project" value="TreeGrafter"/>
</dbReference>
<evidence type="ECO:0000256" key="2">
    <source>
        <dbReference type="ARBA" id="ARBA00004173"/>
    </source>
</evidence>
<feature type="compositionally biased region" description="Acidic residues" evidence="12">
    <location>
        <begin position="1331"/>
        <end position="1345"/>
    </location>
</feature>
<evidence type="ECO:0000256" key="9">
    <source>
        <dbReference type="ARBA" id="ARBA00023163"/>
    </source>
</evidence>
<evidence type="ECO:0000256" key="11">
    <source>
        <dbReference type="RuleBase" id="RU003805"/>
    </source>
</evidence>
<dbReference type="GeneID" id="54410880"/>
<gene>
    <name evidence="14" type="ORF">P153DRAFT_385613</name>
</gene>
<dbReference type="PROSITE" id="PS00900">
    <property type="entry name" value="RNA_POL_PHAGE_1"/>
    <property type="match status" value="1"/>
</dbReference>
<dbReference type="Gene3D" id="1.10.287.280">
    <property type="match status" value="1"/>
</dbReference>
<evidence type="ECO:0000256" key="4">
    <source>
        <dbReference type="ARBA" id="ARBA00022478"/>
    </source>
</evidence>
<evidence type="ECO:0000256" key="5">
    <source>
        <dbReference type="ARBA" id="ARBA00022679"/>
    </source>
</evidence>
<dbReference type="InterPro" id="IPR043502">
    <property type="entry name" value="DNA/RNA_pol_sf"/>
</dbReference>
<protein>
    <recommendedName>
        <fullName evidence="11">DNA-directed RNA polymerase</fullName>
        <ecNumber evidence="11">2.7.7.6</ecNumber>
    </recommendedName>
</protein>
<dbReference type="GO" id="GO:0006390">
    <property type="term" value="P:mitochondrial transcription"/>
    <property type="evidence" value="ECO:0007669"/>
    <property type="project" value="TreeGrafter"/>
</dbReference>
<comment type="similarity">
    <text evidence="3 11">Belongs to the phage and mitochondrial RNA polymerase family.</text>
</comment>
<dbReference type="PROSITE" id="PS00489">
    <property type="entry name" value="RNA_POL_PHAGE_2"/>
    <property type="match status" value="1"/>
</dbReference>
<dbReference type="InterPro" id="IPR024075">
    <property type="entry name" value="DNA-dir_RNA_pol_helix_hairp_sf"/>
</dbReference>
<dbReference type="Proteomes" id="UP000799771">
    <property type="component" value="Unassembled WGS sequence"/>
</dbReference>
<keyword evidence="4 11" id="KW-0240">DNA-directed RNA polymerase</keyword>
<dbReference type="SUPFAM" id="SSF56672">
    <property type="entry name" value="DNA/RNA polymerases"/>
    <property type="match status" value="1"/>
</dbReference>
<dbReference type="SMART" id="SM01311">
    <property type="entry name" value="RPOL_N"/>
    <property type="match status" value="1"/>
</dbReference>
<keyword evidence="7" id="KW-0809">Transit peptide</keyword>
<evidence type="ECO:0000256" key="8">
    <source>
        <dbReference type="ARBA" id="ARBA00023128"/>
    </source>
</evidence>
<dbReference type="InterPro" id="IPR046950">
    <property type="entry name" value="DNA-dir_Rpol_C_phage-type"/>
</dbReference>
<evidence type="ECO:0000259" key="13">
    <source>
        <dbReference type="SMART" id="SM01311"/>
    </source>
</evidence>
<organism evidence="14 15">
    <name type="scientific">Dothidotthia symphoricarpi CBS 119687</name>
    <dbReference type="NCBI Taxonomy" id="1392245"/>
    <lineage>
        <taxon>Eukaryota</taxon>
        <taxon>Fungi</taxon>
        <taxon>Dikarya</taxon>
        <taxon>Ascomycota</taxon>
        <taxon>Pezizomycotina</taxon>
        <taxon>Dothideomycetes</taxon>
        <taxon>Pleosporomycetidae</taxon>
        <taxon>Pleosporales</taxon>
        <taxon>Dothidotthiaceae</taxon>
        <taxon>Dothidotthia</taxon>
    </lineage>
</organism>
<dbReference type="Pfam" id="PF00940">
    <property type="entry name" value="RNA_pol"/>
    <property type="match status" value="1"/>
</dbReference>
<dbReference type="PANTHER" id="PTHR10102">
    <property type="entry name" value="DNA-DIRECTED RNA POLYMERASE, MITOCHONDRIAL"/>
    <property type="match status" value="1"/>
</dbReference>
<dbReference type="PANTHER" id="PTHR10102:SF0">
    <property type="entry name" value="DNA-DIRECTED RNA POLYMERASE, MITOCHONDRIAL"/>
    <property type="match status" value="1"/>
</dbReference>
<keyword evidence="15" id="KW-1185">Reference proteome</keyword>
<dbReference type="GO" id="GO:0003899">
    <property type="term" value="F:DNA-directed RNA polymerase activity"/>
    <property type="evidence" value="ECO:0007669"/>
    <property type="project" value="UniProtKB-EC"/>
</dbReference>
<comment type="catalytic activity">
    <reaction evidence="10 11">
        <text>RNA(n) + a ribonucleoside 5'-triphosphate = RNA(n+1) + diphosphate</text>
        <dbReference type="Rhea" id="RHEA:21248"/>
        <dbReference type="Rhea" id="RHEA-COMP:14527"/>
        <dbReference type="Rhea" id="RHEA-COMP:17342"/>
        <dbReference type="ChEBI" id="CHEBI:33019"/>
        <dbReference type="ChEBI" id="CHEBI:61557"/>
        <dbReference type="ChEBI" id="CHEBI:140395"/>
        <dbReference type="EC" id="2.7.7.6"/>
    </reaction>
</comment>
<dbReference type="EC" id="2.7.7.6" evidence="11"/>
<evidence type="ECO:0000256" key="12">
    <source>
        <dbReference type="SAM" id="MobiDB-lite"/>
    </source>
</evidence>
<dbReference type="Gene3D" id="1.10.150.20">
    <property type="entry name" value="5' to 3' exonuclease, C-terminal subdomain"/>
    <property type="match status" value="1"/>
</dbReference>
<comment type="function">
    <text evidence="1 11">DNA-dependent RNA polymerase catalyzes the transcription of DNA into RNA using the four ribonucleoside triphosphates as substrates.</text>
</comment>
<accession>A0A6A6AG57</accession>
<feature type="compositionally biased region" description="Basic residues" evidence="12">
    <location>
        <begin position="1"/>
        <end position="11"/>
    </location>
</feature>
<evidence type="ECO:0000256" key="10">
    <source>
        <dbReference type="ARBA" id="ARBA00048552"/>
    </source>
</evidence>
<evidence type="ECO:0000256" key="6">
    <source>
        <dbReference type="ARBA" id="ARBA00022695"/>
    </source>
</evidence>
<evidence type="ECO:0000313" key="15">
    <source>
        <dbReference type="Proteomes" id="UP000799771"/>
    </source>
</evidence>
<dbReference type="FunFam" id="1.10.150.20:FF:000041">
    <property type="entry name" value="DNA-directed RNA polymerase"/>
    <property type="match status" value="1"/>
</dbReference>
<feature type="region of interest" description="Disordered" evidence="12">
    <location>
        <begin position="1331"/>
        <end position="1377"/>
    </location>
</feature>
<dbReference type="EMBL" id="ML977506">
    <property type="protein sequence ID" value="KAF2129401.1"/>
    <property type="molecule type" value="Genomic_DNA"/>
</dbReference>
<keyword evidence="9 11" id="KW-0804">Transcription</keyword>